<keyword evidence="2" id="KW-0489">Methyltransferase</keyword>
<evidence type="ECO:0000259" key="1">
    <source>
        <dbReference type="Pfam" id="PF08241"/>
    </source>
</evidence>
<keyword evidence="2" id="KW-0808">Transferase</keyword>
<name>A0A1G8FX60_9BACI</name>
<evidence type="ECO:0000313" key="3">
    <source>
        <dbReference type="Proteomes" id="UP000199163"/>
    </source>
</evidence>
<dbReference type="RefSeq" id="WP_245705250.1">
    <property type="nucleotide sequence ID" value="NZ_FNDK01000013.1"/>
</dbReference>
<dbReference type="InterPro" id="IPR029063">
    <property type="entry name" value="SAM-dependent_MTases_sf"/>
</dbReference>
<dbReference type="EMBL" id="FNDK01000013">
    <property type="protein sequence ID" value="SDH86733.1"/>
    <property type="molecule type" value="Genomic_DNA"/>
</dbReference>
<reference evidence="2 3" key="1">
    <citation type="submission" date="2016-10" db="EMBL/GenBank/DDBJ databases">
        <authorList>
            <person name="de Groot N.N."/>
        </authorList>
    </citation>
    <scope>NUCLEOTIDE SEQUENCE [LARGE SCALE GENOMIC DNA]</scope>
    <source>
        <strain evidence="2 3">DSM 21632</strain>
    </source>
</reference>
<dbReference type="Proteomes" id="UP000199163">
    <property type="component" value="Unassembled WGS sequence"/>
</dbReference>
<dbReference type="AlphaFoldDB" id="A0A1G8FX60"/>
<sequence>MKKQTETIKRRYNRISSVFDVMDRMIRDKWRKELLQQARGKMLEVGVGTGINLKYYPDDVQVTAIDFSPAMLQKARDKAMHLPQSIHLKEMDIEQLAFDDNTFDTVVSTCVFCSVPQPIQGFKEIRRVLKPDGTAIMLEHMRSDNQIVGKVMDLLNPIGLHIVGANINRKTIANIEKSGMNVEKQEFLMSSIMRKLVLSPNKGE</sequence>
<dbReference type="CDD" id="cd02440">
    <property type="entry name" value="AdoMet_MTases"/>
    <property type="match status" value="1"/>
</dbReference>
<dbReference type="PANTHER" id="PTHR45036:SF1">
    <property type="entry name" value="METHYLTRANSFERASE LIKE 7A"/>
    <property type="match status" value="1"/>
</dbReference>
<proteinExistence type="predicted"/>
<dbReference type="PANTHER" id="PTHR45036">
    <property type="entry name" value="METHYLTRANSFERASE LIKE 7B"/>
    <property type="match status" value="1"/>
</dbReference>
<protein>
    <submittedName>
        <fullName evidence="2">Methyltransferase domain-containing protein</fullName>
    </submittedName>
</protein>
<accession>A0A1G8FX60</accession>
<gene>
    <name evidence="2" type="ORF">SAMN05192534_11365</name>
</gene>
<dbReference type="STRING" id="568899.SAMN05192534_11365"/>
<dbReference type="Pfam" id="PF08241">
    <property type="entry name" value="Methyltransf_11"/>
    <property type="match status" value="1"/>
</dbReference>
<feature type="domain" description="Methyltransferase type 11" evidence="1">
    <location>
        <begin position="43"/>
        <end position="136"/>
    </location>
</feature>
<evidence type="ECO:0000313" key="2">
    <source>
        <dbReference type="EMBL" id="SDH86733.1"/>
    </source>
</evidence>
<dbReference type="InterPro" id="IPR052356">
    <property type="entry name" value="Thiol_S-MT"/>
</dbReference>
<dbReference type="Gene3D" id="3.40.50.150">
    <property type="entry name" value="Vaccinia Virus protein VP39"/>
    <property type="match status" value="1"/>
</dbReference>
<organism evidence="2 3">
    <name type="scientific">Alteribacillus persepolensis</name>
    <dbReference type="NCBI Taxonomy" id="568899"/>
    <lineage>
        <taxon>Bacteria</taxon>
        <taxon>Bacillati</taxon>
        <taxon>Bacillota</taxon>
        <taxon>Bacilli</taxon>
        <taxon>Bacillales</taxon>
        <taxon>Bacillaceae</taxon>
        <taxon>Alteribacillus</taxon>
    </lineage>
</organism>
<dbReference type="GO" id="GO:0008757">
    <property type="term" value="F:S-adenosylmethionine-dependent methyltransferase activity"/>
    <property type="evidence" value="ECO:0007669"/>
    <property type="project" value="InterPro"/>
</dbReference>
<dbReference type="InterPro" id="IPR013216">
    <property type="entry name" value="Methyltransf_11"/>
</dbReference>
<dbReference type="SUPFAM" id="SSF53335">
    <property type="entry name" value="S-adenosyl-L-methionine-dependent methyltransferases"/>
    <property type="match status" value="1"/>
</dbReference>
<dbReference type="GO" id="GO:0032259">
    <property type="term" value="P:methylation"/>
    <property type="evidence" value="ECO:0007669"/>
    <property type="project" value="UniProtKB-KW"/>
</dbReference>
<keyword evidence="3" id="KW-1185">Reference proteome</keyword>